<evidence type="ECO:0000256" key="4">
    <source>
        <dbReference type="SAM" id="SignalP"/>
    </source>
</evidence>
<name>A0A9P1I9K5_9PELO</name>
<dbReference type="SMART" id="SM00254">
    <property type="entry name" value="ShKT"/>
    <property type="match status" value="4"/>
</dbReference>
<dbReference type="PROSITE" id="PS51670">
    <property type="entry name" value="SHKT"/>
    <property type="match status" value="2"/>
</dbReference>
<evidence type="ECO:0000256" key="3">
    <source>
        <dbReference type="PROSITE-ProRule" id="PRU01005"/>
    </source>
</evidence>
<dbReference type="FunFam" id="1.10.10.1940:FF:000002">
    <property type="entry name" value="PHAryngeal gland Toxin-related"/>
    <property type="match status" value="3"/>
</dbReference>
<keyword evidence="2" id="KW-1015">Disulfide bond</keyword>
<feature type="chain" id="PRO_5040194582" description="ShKT domain-containing protein" evidence="4">
    <location>
        <begin position="27"/>
        <end position="231"/>
    </location>
</feature>
<reference evidence="6" key="1">
    <citation type="submission" date="2022-11" db="EMBL/GenBank/DDBJ databases">
        <authorList>
            <person name="Kikuchi T."/>
        </authorList>
    </citation>
    <scope>NUCLEOTIDE SEQUENCE</scope>
    <source>
        <strain evidence="6">PS1010</strain>
    </source>
</reference>
<gene>
    <name evidence="6" type="ORF">CAMP_LOCUS3200</name>
</gene>
<feature type="domain" description="ShKT" evidence="5">
    <location>
        <begin position="80"/>
        <end position="120"/>
    </location>
</feature>
<dbReference type="EMBL" id="CANHGI010000002">
    <property type="protein sequence ID" value="CAI5440563.1"/>
    <property type="molecule type" value="Genomic_DNA"/>
</dbReference>
<dbReference type="Proteomes" id="UP001152747">
    <property type="component" value="Unassembled WGS sequence"/>
</dbReference>
<dbReference type="InterPro" id="IPR003582">
    <property type="entry name" value="ShKT_dom"/>
</dbReference>
<comment type="caution">
    <text evidence="6">The sequence shown here is derived from an EMBL/GenBank/DDBJ whole genome shotgun (WGS) entry which is preliminary data.</text>
</comment>
<accession>A0A9P1I9K5</accession>
<evidence type="ECO:0000256" key="2">
    <source>
        <dbReference type="ARBA" id="ARBA00023157"/>
    </source>
</evidence>
<organism evidence="6 7">
    <name type="scientific">Caenorhabditis angaria</name>
    <dbReference type="NCBI Taxonomy" id="860376"/>
    <lineage>
        <taxon>Eukaryota</taxon>
        <taxon>Metazoa</taxon>
        <taxon>Ecdysozoa</taxon>
        <taxon>Nematoda</taxon>
        <taxon>Chromadorea</taxon>
        <taxon>Rhabditida</taxon>
        <taxon>Rhabditina</taxon>
        <taxon>Rhabditomorpha</taxon>
        <taxon>Rhabditoidea</taxon>
        <taxon>Rhabditidae</taxon>
        <taxon>Peloderinae</taxon>
        <taxon>Caenorhabditis</taxon>
    </lineage>
</organism>
<dbReference type="AlphaFoldDB" id="A0A9P1I9K5"/>
<dbReference type="PANTHER" id="PTHR46219:SF18">
    <property type="entry name" value="SHKT DOMAIN-CONTAINING PROTEIN"/>
    <property type="match status" value="1"/>
</dbReference>
<evidence type="ECO:0000313" key="6">
    <source>
        <dbReference type="EMBL" id="CAI5440563.1"/>
    </source>
</evidence>
<sequence length="231" mass="24919">MFQADIAILPMIFFAFFSFAISTAFACSDLVNYATGVSDCSRRAYLCNQAAYYSLMTTQCPVTCGRCYSNSTSYSTSTSCVDLTNPYTGVSDCPSRAYLCNQANYYSLMTTQCPRTCGRCSSTVTVTYSSSSSCTDRTNPYTGVSDCSSRAYLCNNSLYYSLMTTQCPATCGRCSTASTSSTTTSTSTTCADLTNPSSGISDCPNRVAYCTNAIYLSLMQVQCRKTCGFCT</sequence>
<evidence type="ECO:0000313" key="7">
    <source>
        <dbReference type="Proteomes" id="UP001152747"/>
    </source>
</evidence>
<keyword evidence="7" id="KW-1185">Reference proteome</keyword>
<dbReference type="OrthoDB" id="5860670at2759"/>
<dbReference type="Pfam" id="PF01549">
    <property type="entry name" value="ShK"/>
    <property type="match status" value="4"/>
</dbReference>
<dbReference type="Gene3D" id="1.10.10.1870">
    <property type="entry name" value="ShTK domain-like"/>
    <property type="match status" value="1"/>
</dbReference>
<evidence type="ECO:0000256" key="1">
    <source>
        <dbReference type="ARBA" id="ARBA00022729"/>
    </source>
</evidence>
<dbReference type="Gene3D" id="1.10.10.1940">
    <property type="match status" value="3"/>
</dbReference>
<keyword evidence="1 4" id="KW-0732">Signal</keyword>
<protein>
    <recommendedName>
        <fullName evidence="5">ShKT domain-containing protein</fullName>
    </recommendedName>
</protein>
<comment type="caution">
    <text evidence="3">Lacks conserved residue(s) required for the propagation of feature annotation.</text>
</comment>
<proteinExistence type="predicted"/>
<feature type="signal peptide" evidence="4">
    <location>
        <begin position="1"/>
        <end position="26"/>
    </location>
</feature>
<dbReference type="PANTHER" id="PTHR46219">
    <property type="entry name" value="PROTEIN CBG11138"/>
    <property type="match status" value="1"/>
</dbReference>
<evidence type="ECO:0000259" key="5">
    <source>
        <dbReference type="PROSITE" id="PS51670"/>
    </source>
</evidence>
<feature type="domain" description="ShKT" evidence="5">
    <location>
        <begin position="134"/>
        <end position="174"/>
    </location>
</feature>